<feature type="domain" description="POTRA" evidence="12">
    <location>
        <begin position="200"/>
        <end position="259"/>
    </location>
</feature>
<comment type="similarity">
    <text evidence="2">Belongs to the TamA family.</text>
</comment>
<dbReference type="STRING" id="61595.SAMN05421644_1588"/>
<evidence type="ECO:0000256" key="6">
    <source>
        <dbReference type="ARBA" id="ARBA00022729"/>
    </source>
</evidence>
<dbReference type="Proteomes" id="UP000198672">
    <property type="component" value="Unassembled WGS sequence"/>
</dbReference>
<keyword evidence="7" id="KW-0472">Membrane</keyword>
<proteinExistence type="inferred from homology"/>
<dbReference type="PANTHER" id="PTHR12815">
    <property type="entry name" value="SORTING AND ASSEMBLY MACHINERY SAMM50 PROTEIN FAMILY MEMBER"/>
    <property type="match status" value="1"/>
</dbReference>
<dbReference type="Pfam" id="PF01103">
    <property type="entry name" value="Omp85"/>
    <property type="match status" value="1"/>
</dbReference>
<dbReference type="Gene3D" id="2.40.160.50">
    <property type="entry name" value="membrane protein fhac: a member of the omp85/tpsb transporter family"/>
    <property type="match status" value="1"/>
</dbReference>
<evidence type="ECO:0000256" key="3">
    <source>
        <dbReference type="ARBA" id="ARBA00015419"/>
    </source>
</evidence>
<keyword evidence="8" id="KW-0998">Cell outer membrane</keyword>
<comment type="subunit">
    <text evidence="10">Interacts with TamB to form the translocation and assembly module (TAM).</text>
</comment>
<dbReference type="InterPro" id="IPR000184">
    <property type="entry name" value="Bac_surfAg_D15"/>
</dbReference>
<dbReference type="RefSeq" id="WP_091335251.1">
    <property type="nucleotide sequence ID" value="NZ_FNOW01000058.1"/>
</dbReference>
<sequence>MSWRGGRAAPWIAVSLTLGLLPLAPTWALTLNVQVEGLSGPHAANVLAQLSIEHARSDSDLTAERITALHRRAPEQIRAALAPFGFYRVEIAAQLDRPASGAEVWRAHYRVTPGEPVRVASVDYQITGAGAANPVFPKTFPLTVGAVLNHADYEQAKSDIRYAASAAGYLDYQFAEHLVLVDLVSYEAHIVLHVITGPQYRFGAVRFEQDLLDESLLNRYVRFKPGDVYNPDALLGLQGRLLGSEYFSDVEIMPLKDEISVDNRVPIQVIAQRNRANKYRIGLGFATDVGPRLTLDYQRRYLNSYGDTLRTALSLSPTLSQWELDYRIPLRDPVRDYLIIKPISTYYDTATRLGWTHSLQIAHSSLTAGGWRRNIGLDYRYENVALYDHDSAITSELTPSLSWSKTVADDPVNTQRGYRIKYSVVGSLESVVSETSYLSAQLQFKGVRRFAQDYRIIARADLGATWAQNLSDLPAGRRFYAGGDSSLRGWDFDGLGPRDPVTQEIIGGRYLAVGSLELERRLSGQWSAAIFTDFGNAFDPDYEHSIAQSVGFGVRWASPIGPVRCDLAFGVSESNADGSPPARLHIVIGPDL</sequence>
<comment type="subcellular location">
    <subcellularLocation>
        <location evidence="1">Cell outer membrane</location>
    </subcellularLocation>
</comment>
<dbReference type="PANTHER" id="PTHR12815:SF47">
    <property type="entry name" value="TRANSLOCATION AND ASSEMBLY MODULE SUBUNIT TAMA"/>
    <property type="match status" value="1"/>
</dbReference>
<keyword evidence="15" id="KW-1185">Reference proteome</keyword>
<dbReference type="Pfam" id="PF17243">
    <property type="entry name" value="POTRA_TamA_1"/>
    <property type="match status" value="1"/>
</dbReference>
<evidence type="ECO:0000256" key="1">
    <source>
        <dbReference type="ARBA" id="ARBA00004442"/>
    </source>
</evidence>
<name>A0A1H3JGR5_ALLWA</name>
<dbReference type="GO" id="GO:0009306">
    <property type="term" value="P:protein secretion"/>
    <property type="evidence" value="ECO:0007669"/>
    <property type="project" value="TreeGrafter"/>
</dbReference>
<feature type="domain" description="Bacterial surface antigen (D15)" evidence="11">
    <location>
        <begin position="341"/>
        <end position="589"/>
    </location>
</feature>
<dbReference type="InterPro" id="IPR039910">
    <property type="entry name" value="D15-like"/>
</dbReference>
<dbReference type="GO" id="GO:0009279">
    <property type="term" value="C:cell outer membrane"/>
    <property type="evidence" value="ECO:0007669"/>
    <property type="project" value="UniProtKB-SubCell"/>
</dbReference>
<dbReference type="Gene3D" id="3.10.20.310">
    <property type="entry name" value="membrane protein fhac"/>
    <property type="match status" value="3"/>
</dbReference>
<keyword evidence="4" id="KW-1134">Transmembrane beta strand</keyword>
<keyword evidence="6" id="KW-0732">Signal</keyword>
<evidence type="ECO:0000256" key="10">
    <source>
        <dbReference type="ARBA" id="ARBA00093548"/>
    </source>
</evidence>
<evidence type="ECO:0000256" key="4">
    <source>
        <dbReference type="ARBA" id="ARBA00022452"/>
    </source>
</evidence>
<evidence type="ECO:0000259" key="11">
    <source>
        <dbReference type="Pfam" id="PF01103"/>
    </source>
</evidence>
<dbReference type="InterPro" id="IPR010827">
    <property type="entry name" value="BamA/TamA_POTRA"/>
</dbReference>
<keyword evidence="5" id="KW-0812">Transmembrane</keyword>
<evidence type="ECO:0000256" key="8">
    <source>
        <dbReference type="ARBA" id="ARBA00023237"/>
    </source>
</evidence>
<evidence type="ECO:0000259" key="12">
    <source>
        <dbReference type="Pfam" id="PF07244"/>
    </source>
</evidence>
<evidence type="ECO:0000256" key="7">
    <source>
        <dbReference type="ARBA" id="ARBA00023136"/>
    </source>
</evidence>
<reference evidence="15" key="1">
    <citation type="submission" date="2016-10" db="EMBL/GenBank/DDBJ databases">
        <authorList>
            <person name="Varghese N."/>
            <person name="Submissions S."/>
        </authorList>
    </citation>
    <scope>NUCLEOTIDE SEQUENCE [LARGE SCALE GENOMIC DNA]</scope>
    <source>
        <strain evidence="15">DSM 173</strain>
    </source>
</reference>
<dbReference type="OrthoDB" id="9769707at2"/>
<evidence type="ECO:0000256" key="9">
    <source>
        <dbReference type="ARBA" id="ARBA00033063"/>
    </source>
</evidence>
<evidence type="ECO:0000256" key="2">
    <source>
        <dbReference type="ARBA" id="ARBA00010248"/>
    </source>
</evidence>
<protein>
    <recommendedName>
        <fullName evidence="3">Translocation and assembly module subunit TamA</fullName>
    </recommendedName>
    <alternativeName>
        <fullName evidence="9">Autotransporter assembly factor TamA</fullName>
    </alternativeName>
</protein>
<evidence type="ECO:0000259" key="13">
    <source>
        <dbReference type="Pfam" id="PF17243"/>
    </source>
</evidence>
<gene>
    <name evidence="14" type="ORF">SAMN05421644_1588</name>
</gene>
<feature type="domain" description="TamA POTRA" evidence="13">
    <location>
        <begin position="33"/>
        <end position="113"/>
    </location>
</feature>
<evidence type="ECO:0000313" key="14">
    <source>
        <dbReference type="EMBL" id="SDY39102.1"/>
    </source>
</evidence>
<dbReference type="GO" id="GO:0097347">
    <property type="term" value="C:TAM protein secretion complex"/>
    <property type="evidence" value="ECO:0007669"/>
    <property type="project" value="TreeGrafter"/>
</dbReference>
<dbReference type="Pfam" id="PF07244">
    <property type="entry name" value="POTRA"/>
    <property type="match status" value="1"/>
</dbReference>
<dbReference type="EMBL" id="FNOW01000058">
    <property type="protein sequence ID" value="SDY39102.1"/>
    <property type="molecule type" value="Genomic_DNA"/>
</dbReference>
<dbReference type="InterPro" id="IPR035243">
    <property type="entry name" value="TamA_POTRA_Dom_1"/>
</dbReference>
<evidence type="ECO:0000256" key="5">
    <source>
        <dbReference type="ARBA" id="ARBA00022692"/>
    </source>
</evidence>
<accession>A0A1H3JGR5</accession>
<evidence type="ECO:0000313" key="15">
    <source>
        <dbReference type="Proteomes" id="UP000198672"/>
    </source>
</evidence>
<organism evidence="14 15">
    <name type="scientific">Allochromatium warmingii</name>
    <name type="common">Chromatium warmingii</name>
    <dbReference type="NCBI Taxonomy" id="61595"/>
    <lineage>
        <taxon>Bacteria</taxon>
        <taxon>Pseudomonadati</taxon>
        <taxon>Pseudomonadota</taxon>
        <taxon>Gammaproteobacteria</taxon>
        <taxon>Chromatiales</taxon>
        <taxon>Chromatiaceae</taxon>
        <taxon>Allochromatium</taxon>
    </lineage>
</organism>
<dbReference type="AlphaFoldDB" id="A0A1H3JGR5"/>